<protein>
    <recommendedName>
        <fullName evidence="3">DUF3090 family protein</fullName>
    </recommendedName>
</protein>
<dbReference type="Pfam" id="PF11290">
    <property type="entry name" value="DUF3090"/>
    <property type="match status" value="1"/>
</dbReference>
<dbReference type="InterPro" id="IPR021441">
    <property type="entry name" value="DUF3090"/>
</dbReference>
<organism evidence="2">
    <name type="scientific">marine metagenome</name>
    <dbReference type="NCBI Taxonomy" id="408172"/>
    <lineage>
        <taxon>unclassified sequences</taxon>
        <taxon>metagenomes</taxon>
        <taxon>ecological metagenomes</taxon>
    </lineage>
</organism>
<evidence type="ECO:0000256" key="1">
    <source>
        <dbReference type="SAM" id="MobiDB-lite"/>
    </source>
</evidence>
<proteinExistence type="predicted"/>
<accession>A0A381QY10</accession>
<feature type="region of interest" description="Disordered" evidence="1">
    <location>
        <begin position="114"/>
        <end position="135"/>
    </location>
</feature>
<name>A0A381QY10_9ZZZZ</name>
<sequence>MNVEPSKVKYLLGAISDIEALTFGEPGLRTFRLDARSGAASCSVWMEKEQLLQLGVYLRDMVGRLSQEERDKESDLREEGWSGGELTVDFKAGQMLLSYDQTSNAFYLQAFEREPEATEEPQEPQGATDDVPPETESVGFWITTAQASVLGEESLKICAAGRPTCFLCGQPINPDGHACPRANGHTVLEAG</sequence>
<dbReference type="AlphaFoldDB" id="A0A381QY10"/>
<reference evidence="2" key="1">
    <citation type="submission" date="2018-05" db="EMBL/GenBank/DDBJ databases">
        <authorList>
            <person name="Lanie J.A."/>
            <person name="Ng W.-L."/>
            <person name="Kazmierczak K.M."/>
            <person name="Andrzejewski T.M."/>
            <person name="Davidsen T.M."/>
            <person name="Wayne K.J."/>
            <person name="Tettelin H."/>
            <person name="Glass J.I."/>
            <person name="Rusch D."/>
            <person name="Podicherti R."/>
            <person name="Tsui H.-C.T."/>
            <person name="Winkler M.E."/>
        </authorList>
    </citation>
    <scope>NUCLEOTIDE SEQUENCE</scope>
</reference>
<gene>
    <name evidence="2" type="ORF">METZ01_LOCUS36708</name>
</gene>
<dbReference type="EMBL" id="UINC01001570">
    <property type="protein sequence ID" value="SUZ83854.1"/>
    <property type="molecule type" value="Genomic_DNA"/>
</dbReference>
<evidence type="ECO:0008006" key="3">
    <source>
        <dbReference type="Google" id="ProtNLM"/>
    </source>
</evidence>
<evidence type="ECO:0000313" key="2">
    <source>
        <dbReference type="EMBL" id="SUZ83854.1"/>
    </source>
</evidence>